<name>A0A2P1CZ83_9NOSO</name>
<evidence type="ECO:0000313" key="3">
    <source>
        <dbReference type="EMBL" id="AVK43344.1"/>
    </source>
</evidence>
<feature type="domain" description="DUF3592" evidence="2">
    <location>
        <begin position="43"/>
        <end position="106"/>
    </location>
</feature>
<feature type="transmembrane region" description="Helical" evidence="1">
    <location>
        <begin position="109"/>
        <end position="132"/>
    </location>
</feature>
<evidence type="ECO:0000259" key="2">
    <source>
        <dbReference type="Pfam" id="PF12158"/>
    </source>
</evidence>
<dbReference type="AlphaFoldDB" id="A0A2P1CZ83"/>
<sequence length="145" mass="16036">MNDLQFLRLFGSIFGGIGSIFLVVGISVTLNTRSFVATSVSTQGTVIDFKRRSKAYYPVVKFTPSSGDPTVFEANSGSSTPEFQKGQQVEVLYNPQQPNSAMIHSWLDLWFLPAMFTGMGAIFFLIGGIALLNSFPQLLRLWDDK</sequence>
<proteinExistence type="predicted"/>
<protein>
    <submittedName>
        <fullName evidence="3">DUF3592 domain-containing protein</fullName>
    </submittedName>
</protein>
<keyword evidence="1" id="KW-1133">Transmembrane helix</keyword>
<dbReference type="EMBL" id="MF741691">
    <property type="protein sequence ID" value="AVK43344.1"/>
    <property type="molecule type" value="Genomic_DNA"/>
</dbReference>
<reference evidence="3" key="1">
    <citation type="journal article" date="2017" name="ACS Chem. Biol.">
        <title>Simultaneous Production of Anabaenopeptins and Namalides by the Cyanobacterium Nostoc sp. CENA543.</title>
        <authorList>
            <person name="Shishido T.K."/>
            <person name="Jokela J."/>
            <person name="Fewer D.P."/>
            <person name="Wahlsten M."/>
            <person name="Fiore M.F."/>
            <person name="Sivonen K."/>
        </authorList>
    </citation>
    <scope>NUCLEOTIDE SEQUENCE</scope>
    <source>
        <strain evidence="3">FSN-E</strain>
    </source>
</reference>
<evidence type="ECO:0000256" key="1">
    <source>
        <dbReference type="SAM" id="Phobius"/>
    </source>
</evidence>
<dbReference type="InterPro" id="IPR021994">
    <property type="entry name" value="DUF3592"/>
</dbReference>
<keyword evidence="1" id="KW-0472">Membrane</keyword>
<reference evidence="3" key="2">
    <citation type="submission" date="2018-04" db="EMBL/GenBank/DDBJ databases">
        <authorList>
            <person name="Go L.Y."/>
            <person name="Mitchell J.A."/>
        </authorList>
    </citation>
    <scope>NUCLEOTIDE SEQUENCE</scope>
    <source>
        <strain evidence="3">FSN-E</strain>
    </source>
</reference>
<keyword evidence="1" id="KW-0812">Transmembrane</keyword>
<feature type="transmembrane region" description="Helical" evidence="1">
    <location>
        <begin position="6"/>
        <end position="30"/>
    </location>
</feature>
<organism evidence="3">
    <name type="scientific">Nostoc sp. FSN-E</name>
    <dbReference type="NCBI Taxonomy" id="2027337"/>
    <lineage>
        <taxon>Bacteria</taxon>
        <taxon>Bacillati</taxon>
        <taxon>Cyanobacteriota</taxon>
        <taxon>Cyanophyceae</taxon>
        <taxon>Nostocales</taxon>
        <taxon>Nostocaceae</taxon>
        <taxon>Nostoc</taxon>
    </lineage>
</organism>
<accession>A0A2P1CZ83</accession>
<dbReference type="Pfam" id="PF12158">
    <property type="entry name" value="DUF3592"/>
    <property type="match status" value="1"/>
</dbReference>